<reference evidence="2 3" key="1">
    <citation type="journal article" date="2014" name="BMC Genomics">
        <title>Comparison of environmental and isolate Sulfobacillus genomes reveals diverse carbon, sulfur, nitrogen, and hydrogen metabolisms.</title>
        <authorList>
            <person name="Justice N.B."/>
            <person name="Norman A."/>
            <person name="Brown C.T."/>
            <person name="Singh A."/>
            <person name="Thomas B.C."/>
            <person name="Banfield J.F."/>
        </authorList>
    </citation>
    <scope>NUCLEOTIDE SEQUENCE [LARGE SCALE GENOMIC DNA]</scope>
    <source>
        <strain evidence="2">AMDSBA4</strain>
    </source>
</reference>
<evidence type="ECO:0000313" key="3">
    <source>
        <dbReference type="Proteomes" id="UP000242972"/>
    </source>
</evidence>
<protein>
    <submittedName>
        <fullName evidence="2">Uncharacterized protein</fullName>
    </submittedName>
</protein>
<dbReference type="Proteomes" id="UP000242972">
    <property type="component" value="Unassembled WGS sequence"/>
</dbReference>
<evidence type="ECO:0000313" key="2">
    <source>
        <dbReference type="EMBL" id="PSR32713.1"/>
    </source>
</evidence>
<sequence length="87" mass="9950">MICQWGQSGGIPVSYGLPMLPHEIHEGDLWLQDRYVSAALTNQEYRTRLDRQKDLIVKKENEIQQWKEIVQVGGPVLIRSGSSESQN</sequence>
<feature type="coiled-coil region" evidence="1">
    <location>
        <begin position="42"/>
        <end position="69"/>
    </location>
</feature>
<evidence type="ECO:0000256" key="1">
    <source>
        <dbReference type="SAM" id="Coils"/>
    </source>
</evidence>
<proteinExistence type="predicted"/>
<accession>A0A2T2XDX4</accession>
<name>A0A2T2XDX4_9FIRM</name>
<dbReference type="AlphaFoldDB" id="A0A2T2XDX4"/>
<comment type="caution">
    <text evidence="2">The sequence shown here is derived from an EMBL/GenBank/DDBJ whole genome shotgun (WGS) entry which is preliminary data.</text>
</comment>
<keyword evidence="1" id="KW-0175">Coiled coil</keyword>
<dbReference type="EMBL" id="PXYW01000033">
    <property type="protein sequence ID" value="PSR32713.1"/>
    <property type="molecule type" value="Genomic_DNA"/>
</dbReference>
<organism evidence="2 3">
    <name type="scientific">Sulfobacillus benefaciens</name>
    <dbReference type="NCBI Taxonomy" id="453960"/>
    <lineage>
        <taxon>Bacteria</taxon>
        <taxon>Bacillati</taxon>
        <taxon>Bacillota</taxon>
        <taxon>Clostridia</taxon>
        <taxon>Eubacteriales</taxon>
        <taxon>Clostridiales Family XVII. Incertae Sedis</taxon>
        <taxon>Sulfobacillus</taxon>
    </lineage>
</organism>
<gene>
    <name evidence="2" type="ORF">C7B46_13225</name>
</gene>